<dbReference type="InterPro" id="IPR034660">
    <property type="entry name" value="DinB/YfiT-like"/>
</dbReference>
<accession>A0A941ED42</accession>
<organism evidence="1 2">
    <name type="scientific">Actinospica acidithermotolerans</name>
    <dbReference type="NCBI Taxonomy" id="2828514"/>
    <lineage>
        <taxon>Bacteria</taxon>
        <taxon>Bacillati</taxon>
        <taxon>Actinomycetota</taxon>
        <taxon>Actinomycetes</taxon>
        <taxon>Catenulisporales</taxon>
        <taxon>Actinospicaceae</taxon>
        <taxon>Actinospica</taxon>
    </lineage>
</organism>
<proteinExistence type="predicted"/>
<protein>
    <submittedName>
        <fullName evidence="1">DinB family protein</fullName>
    </submittedName>
</protein>
<evidence type="ECO:0000313" key="1">
    <source>
        <dbReference type="EMBL" id="MBR7828428.1"/>
    </source>
</evidence>
<name>A0A941ED42_9ACTN</name>
<dbReference type="AlphaFoldDB" id="A0A941ED42"/>
<gene>
    <name evidence="1" type="ORF">KDK95_19105</name>
</gene>
<evidence type="ECO:0000313" key="2">
    <source>
        <dbReference type="Proteomes" id="UP000676325"/>
    </source>
</evidence>
<dbReference type="RefSeq" id="WP_212519564.1">
    <property type="nucleotide sequence ID" value="NZ_JAGSOH010000056.1"/>
</dbReference>
<dbReference type="SUPFAM" id="SSF109854">
    <property type="entry name" value="DinB/YfiT-like putative metalloenzymes"/>
    <property type="match status" value="1"/>
</dbReference>
<dbReference type="Gene3D" id="1.20.120.450">
    <property type="entry name" value="dinb family like domain"/>
    <property type="match status" value="1"/>
</dbReference>
<reference evidence="1" key="1">
    <citation type="submission" date="2021-04" db="EMBL/GenBank/DDBJ databases">
        <title>Genome based classification of Actinospica acidithermotolerans sp. nov., an actinobacterium isolated from an Indonesian hot spring.</title>
        <authorList>
            <person name="Kusuma A.B."/>
            <person name="Putra K.E."/>
            <person name="Nafisah S."/>
            <person name="Loh J."/>
            <person name="Nouioui I."/>
            <person name="Goodfellow M."/>
        </authorList>
    </citation>
    <scope>NUCLEOTIDE SEQUENCE</scope>
    <source>
        <strain evidence="1">MGRD01-02</strain>
    </source>
</reference>
<dbReference type="Proteomes" id="UP000676325">
    <property type="component" value="Unassembled WGS sequence"/>
</dbReference>
<dbReference type="InterPro" id="IPR007061">
    <property type="entry name" value="MST-like"/>
</dbReference>
<sequence length="193" mass="21279">MTQRNTVGTDEREVLLGFLDAQRKALRTALHGLTEQEARLAPSASALSVAGLVKHAASVEREWTGMIRAQPSSNDFEKHAASFQPGETSVADLLKDYERAAEDTDAAILAAEDLDQPVPIPKGVPWFPKDIDAWNVRWVLVHLIEETARHAGHADIVRESVDGAQAIELQAAAEGWPENGFIKPWRRKEQAED</sequence>
<comment type="caution">
    <text evidence="1">The sequence shown here is derived from an EMBL/GenBank/DDBJ whole genome shotgun (WGS) entry which is preliminary data.</text>
</comment>
<keyword evidence="2" id="KW-1185">Reference proteome</keyword>
<dbReference type="EMBL" id="JAGSOH010000056">
    <property type="protein sequence ID" value="MBR7828428.1"/>
    <property type="molecule type" value="Genomic_DNA"/>
</dbReference>
<dbReference type="Pfam" id="PF04978">
    <property type="entry name" value="MST"/>
    <property type="match status" value="1"/>
</dbReference>